<accession>A0A9W9JAU5</accession>
<dbReference type="EMBL" id="JAPQKR010000016">
    <property type="protein sequence ID" value="KAJ5190891.1"/>
    <property type="molecule type" value="Genomic_DNA"/>
</dbReference>
<organism evidence="1 2">
    <name type="scientific">Penicillium cinerascens</name>
    <dbReference type="NCBI Taxonomy" id="70096"/>
    <lineage>
        <taxon>Eukaryota</taxon>
        <taxon>Fungi</taxon>
        <taxon>Dikarya</taxon>
        <taxon>Ascomycota</taxon>
        <taxon>Pezizomycotina</taxon>
        <taxon>Eurotiomycetes</taxon>
        <taxon>Eurotiomycetidae</taxon>
        <taxon>Eurotiales</taxon>
        <taxon>Aspergillaceae</taxon>
        <taxon>Penicillium</taxon>
    </lineage>
</organism>
<evidence type="ECO:0000313" key="1">
    <source>
        <dbReference type="EMBL" id="KAJ5190891.1"/>
    </source>
</evidence>
<dbReference type="GeneID" id="83184233"/>
<dbReference type="Proteomes" id="UP001150904">
    <property type="component" value="Unassembled WGS sequence"/>
</dbReference>
<proteinExistence type="predicted"/>
<dbReference type="RefSeq" id="XP_058303831.1">
    <property type="nucleotide sequence ID" value="XM_058456932.1"/>
</dbReference>
<keyword evidence="2" id="KW-1185">Reference proteome</keyword>
<sequence length="89" mass="10490">MEDSSQFDRALIDSIRDHFEAWVDAQGQRDRFNKYRVCIAIDEECLQTLLGASEDALEQETEYYEDETVRYVKVTEAWPIIDEYDTFPG</sequence>
<reference evidence="1" key="1">
    <citation type="submission" date="2022-12" db="EMBL/GenBank/DDBJ databases">
        <authorList>
            <person name="Petersen C."/>
        </authorList>
    </citation>
    <scope>NUCLEOTIDE SEQUENCE</scope>
    <source>
        <strain evidence="1">IBT 15544</strain>
    </source>
</reference>
<gene>
    <name evidence="1" type="ORF">N7498_009876</name>
</gene>
<name>A0A9W9JAU5_9EURO</name>
<reference evidence="1" key="2">
    <citation type="journal article" date="2023" name="IMA Fungus">
        <title>Comparative genomic study of the Penicillium genus elucidates a diverse pangenome and 15 lateral gene transfer events.</title>
        <authorList>
            <person name="Petersen C."/>
            <person name="Sorensen T."/>
            <person name="Nielsen M.R."/>
            <person name="Sondergaard T.E."/>
            <person name="Sorensen J.L."/>
            <person name="Fitzpatrick D.A."/>
            <person name="Frisvad J.C."/>
            <person name="Nielsen K.L."/>
        </authorList>
    </citation>
    <scope>NUCLEOTIDE SEQUENCE</scope>
    <source>
        <strain evidence="1">IBT 15544</strain>
    </source>
</reference>
<protein>
    <submittedName>
        <fullName evidence="1">Uncharacterized protein</fullName>
    </submittedName>
</protein>
<comment type="caution">
    <text evidence="1">The sequence shown here is derived from an EMBL/GenBank/DDBJ whole genome shotgun (WGS) entry which is preliminary data.</text>
</comment>
<dbReference type="AlphaFoldDB" id="A0A9W9JAU5"/>
<evidence type="ECO:0000313" key="2">
    <source>
        <dbReference type="Proteomes" id="UP001150904"/>
    </source>
</evidence>
<dbReference type="OrthoDB" id="4424523at2759"/>